<evidence type="ECO:0000313" key="3">
    <source>
        <dbReference type="Proteomes" id="UP000579812"/>
    </source>
</evidence>
<dbReference type="InterPro" id="IPR019956">
    <property type="entry name" value="Ubiquitin_dom"/>
</dbReference>
<dbReference type="SUPFAM" id="SSF54236">
    <property type="entry name" value="Ubiquitin-like"/>
    <property type="match status" value="2"/>
</dbReference>
<proteinExistence type="predicted"/>
<evidence type="ECO:0000313" key="2">
    <source>
        <dbReference type="EMBL" id="KAF4112791.1"/>
    </source>
</evidence>
<dbReference type="InterPro" id="IPR029071">
    <property type="entry name" value="Ubiquitin-like_domsf"/>
</dbReference>
<comment type="caution">
    <text evidence="2">The sequence shown here is derived from an EMBL/GenBank/DDBJ whole genome shotgun (WGS) entry which is preliminary data.</text>
</comment>
<name>A0A7J6D0R3_9TELE</name>
<dbReference type="PANTHER" id="PTHR10666">
    <property type="entry name" value="UBIQUITIN"/>
    <property type="match status" value="1"/>
</dbReference>
<dbReference type="PROSITE" id="PS50053">
    <property type="entry name" value="UBIQUITIN_2"/>
    <property type="match status" value="2"/>
</dbReference>
<dbReference type="FunFam" id="3.10.20.90:FF:000222">
    <property type="entry name" value="Polyubiquitin 5"/>
    <property type="match status" value="1"/>
</dbReference>
<evidence type="ECO:0000259" key="1">
    <source>
        <dbReference type="PROSITE" id="PS50053"/>
    </source>
</evidence>
<protein>
    <recommendedName>
        <fullName evidence="1">Ubiquitin-like domain-containing protein</fullName>
    </recommendedName>
</protein>
<dbReference type="Gene3D" id="3.10.20.90">
    <property type="entry name" value="Phosphatidylinositol 3-kinase Catalytic Subunit, Chain A, domain 1"/>
    <property type="match status" value="2"/>
</dbReference>
<feature type="domain" description="Ubiquitin-like" evidence="1">
    <location>
        <begin position="50"/>
        <end position="129"/>
    </location>
</feature>
<sequence>MISDFLLCVNETLSVTRGTLFEILVRLTRLIEENIQGKSYSAKYSNNQMMELTIRLLGGLVKNLEVDGNTTVGELKRLISQHFGEPPNKQKLSADNGTRISLEDDSRTLSSYGLHSGSVVSLLITNPGPFQVFVKNLSGQSKTYDVDVNETVDQLQTKVYNKERVVKDQQGLVYNGKQLQSGKKLQDYNITKESTIHMTGRLRGG</sequence>
<dbReference type="Proteomes" id="UP000579812">
    <property type="component" value="Unassembled WGS sequence"/>
</dbReference>
<gene>
    <name evidence="2" type="ORF">G5714_005336</name>
</gene>
<organism evidence="2 3">
    <name type="scientific">Onychostoma macrolepis</name>
    <dbReference type="NCBI Taxonomy" id="369639"/>
    <lineage>
        <taxon>Eukaryota</taxon>
        <taxon>Metazoa</taxon>
        <taxon>Chordata</taxon>
        <taxon>Craniata</taxon>
        <taxon>Vertebrata</taxon>
        <taxon>Euteleostomi</taxon>
        <taxon>Actinopterygii</taxon>
        <taxon>Neopterygii</taxon>
        <taxon>Teleostei</taxon>
        <taxon>Ostariophysi</taxon>
        <taxon>Cypriniformes</taxon>
        <taxon>Cyprinidae</taxon>
        <taxon>Acrossocheilinae</taxon>
        <taxon>Onychostoma</taxon>
    </lineage>
</organism>
<dbReference type="SMART" id="SM00213">
    <property type="entry name" value="UBQ"/>
    <property type="match status" value="2"/>
</dbReference>
<accession>A0A7J6D0R3</accession>
<dbReference type="InterPro" id="IPR000626">
    <property type="entry name" value="Ubiquitin-like_dom"/>
</dbReference>
<reference evidence="2 3" key="1">
    <citation type="submission" date="2020-04" db="EMBL/GenBank/DDBJ databases">
        <title>Chromosome-level genome assembly of a cyprinid fish Onychostoma macrolepis by integration of Nanopore Sequencing, Bionano and Hi-C technology.</title>
        <authorList>
            <person name="Wang D."/>
        </authorList>
    </citation>
    <scope>NUCLEOTIDE SEQUENCE [LARGE SCALE GENOMIC DNA]</scope>
    <source>
        <strain evidence="2">SWU-2019</strain>
        <tissue evidence="2">Muscle</tissue>
    </source>
</reference>
<dbReference type="Pfam" id="PF00240">
    <property type="entry name" value="ubiquitin"/>
    <property type="match status" value="2"/>
</dbReference>
<dbReference type="InterPro" id="IPR050158">
    <property type="entry name" value="Ubiquitin_ubiquitin-like"/>
</dbReference>
<dbReference type="PRINTS" id="PR00348">
    <property type="entry name" value="UBIQUITIN"/>
</dbReference>
<keyword evidence="3" id="KW-1185">Reference proteome</keyword>
<dbReference type="AlphaFoldDB" id="A0A7J6D0R3"/>
<feature type="domain" description="Ubiquitin-like" evidence="1">
    <location>
        <begin position="130"/>
        <end position="205"/>
    </location>
</feature>
<dbReference type="EMBL" id="JAAMOB010000005">
    <property type="protein sequence ID" value="KAF4112791.1"/>
    <property type="molecule type" value="Genomic_DNA"/>
</dbReference>